<dbReference type="PANTHER" id="PTHR13285:SF18">
    <property type="entry name" value="PROTEIN-CYSTEINE N-PALMITOYLTRANSFERASE RASP"/>
    <property type="match status" value="1"/>
</dbReference>
<feature type="transmembrane region" description="Helical" evidence="8">
    <location>
        <begin position="308"/>
        <end position="324"/>
    </location>
</feature>
<evidence type="ECO:0000256" key="8">
    <source>
        <dbReference type="SAM" id="Phobius"/>
    </source>
</evidence>
<comment type="subcellular location">
    <subcellularLocation>
        <location evidence="1">Cell membrane</location>
        <topology evidence="1">Multi-pass membrane protein</topology>
    </subcellularLocation>
</comment>
<proteinExistence type="inferred from homology"/>
<keyword evidence="7" id="KW-0808">Transferase</keyword>
<dbReference type="InterPro" id="IPR051085">
    <property type="entry name" value="MB_O-acyltransferase"/>
</dbReference>
<evidence type="ECO:0000256" key="1">
    <source>
        <dbReference type="ARBA" id="ARBA00004651"/>
    </source>
</evidence>
<evidence type="ECO:0000256" key="3">
    <source>
        <dbReference type="ARBA" id="ARBA00022475"/>
    </source>
</evidence>
<dbReference type="InterPro" id="IPR028362">
    <property type="entry name" value="AlgI"/>
</dbReference>
<keyword evidence="7" id="KW-0012">Acyltransferase</keyword>
<feature type="transmembrane region" description="Helical" evidence="8">
    <location>
        <begin position="107"/>
        <end position="129"/>
    </location>
</feature>
<dbReference type="PIRSF" id="PIRSF016636">
    <property type="entry name" value="AlgI_DltB"/>
    <property type="match status" value="1"/>
</dbReference>
<feature type="transmembrane region" description="Helical" evidence="8">
    <location>
        <begin position="30"/>
        <end position="56"/>
    </location>
</feature>
<feature type="transmembrane region" description="Helical" evidence="8">
    <location>
        <begin position="330"/>
        <end position="351"/>
    </location>
</feature>
<gene>
    <name evidence="9" type="ORF">IAB98_04850</name>
</gene>
<keyword evidence="6 7" id="KW-0472">Membrane</keyword>
<dbReference type="GO" id="GO:0016746">
    <property type="term" value="F:acyltransferase activity"/>
    <property type="evidence" value="ECO:0007669"/>
    <property type="project" value="UniProtKB-KW"/>
</dbReference>
<dbReference type="AlphaFoldDB" id="A0A9D1EJH0"/>
<evidence type="ECO:0000256" key="6">
    <source>
        <dbReference type="ARBA" id="ARBA00023136"/>
    </source>
</evidence>
<accession>A0A9D1EJH0</accession>
<evidence type="ECO:0000256" key="5">
    <source>
        <dbReference type="ARBA" id="ARBA00022989"/>
    </source>
</evidence>
<name>A0A9D1EJH0_9FIRM</name>
<dbReference type="PANTHER" id="PTHR13285">
    <property type="entry name" value="ACYLTRANSFERASE"/>
    <property type="match status" value="1"/>
</dbReference>
<reference evidence="9" key="2">
    <citation type="journal article" date="2021" name="PeerJ">
        <title>Extensive microbial diversity within the chicken gut microbiome revealed by metagenomics and culture.</title>
        <authorList>
            <person name="Gilroy R."/>
            <person name="Ravi A."/>
            <person name="Getino M."/>
            <person name="Pursley I."/>
            <person name="Horton D.L."/>
            <person name="Alikhan N.F."/>
            <person name="Baker D."/>
            <person name="Gharbi K."/>
            <person name="Hall N."/>
            <person name="Watson M."/>
            <person name="Adriaenssens E.M."/>
            <person name="Foster-Nyarko E."/>
            <person name="Jarju S."/>
            <person name="Secka A."/>
            <person name="Antonio M."/>
            <person name="Oren A."/>
            <person name="Chaudhuri R.R."/>
            <person name="La Ragione R."/>
            <person name="Hildebrand F."/>
            <person name="Pallen M.J."/>
        </authorList>
    </citation>
    <scope>NUCLEOTIDE SEQUENCE</scope>
    <source>
        <strain evidence="9">ChiSxjej1B13-7041</strain>
    </source>
</reference>
<feature type="transmembrane region" description="Helical" evidence="8">
    <location>
        <begin position="6"/>
        <end position="23"/>
    </location>
</feature>
<dbReference type="GO" id="GO:0005886">
    <property type="term" value="C:plasma membrane"/>
    <property type="evidence" value="ECO:0007669"/>
    <property type="project" value="UniProtKB-SubCell"/>
</dbReference>
<feature type="transmembrane region" description="Helical" evidence="8">
    <location>
        <begin position="76"/>
        <end position="95"/>
    </location>
</feature>
<keyword evidence="5 8" id="KW-1133">Transmembrane helix</keyword>
<dbReference type="EMBL" id="DVHU01000044">
    <property type="protein sequence ID" value="HIR92729.1"/>
    <property type="molecule type" value="Genomic_DNA"/>
</dbReference>
<dbReference type="GO" id="GO:0042121">
    <property type="term" value="P:alginic acid biosynthetic process"/>
    <property type="evidence" value="ECO:0007669"/>
    <property type="project" value="InterPro"/>
</dbReference>
<dbReference type="InterPro" id="IPR024194">
    <property type="entry name" value="Ac/AlaTfrase_AlgI/DltB"/>
</dbReference>
<feature type="transmembrane region" description="Helical" evidence="8">
    <location>
        <begin position="437"/>
        <end position="457"/>
    </location>
</feature>
<keyword evidence="4 8" id="KW-0812">Transmembrane</keyword>
<organism evidence="9 10">
    <name type="scientific">Candidatus Egerieimonas intestinavium</name>
    <dbReference type="NCBI Taxonomy" id="2840777"/>
    <lineage>
        <taxon>Bacteria</taxon>
        <taxon>Bacillati</taxon>
        <taxon>Bacillota</taxon>
        <taxon>Clostridia</taxon>
        <taxon>Lachnospirales</taxon>
        <taxon>Lachnospiraceae</taxon>
        <taxon>Lachnospiraceae incertae sedis</taxon>
        <taxon>Candidatus Egerieimonas</taxon>
    </lineage>
</organism>
<sequence length="468" mass="53536">MVFSSLLFLFRFLPAALLLYFAAPRSWKNAVLFFVSLIFYAWGEPVYLVLMLFSTLVDYTHGRMVERWKNQGKWGLARGAVASSAVINLLLLGFFKYGDFLIQNVNLLFHTSLAPLNLPLPIGISFYTFQTMSYTIDVYRGEAQVQRNLLSFGAYVSMFPQLIAGPIVRYQGVAEEMDDRRVTADDFARGVRRFTAGLGKKVLLANNIGLLWEEILAIQPGERTLLTAWLGAAAFAFQLYFDFSGYSDMAIGLGRMLGFHFPENFNYPYLAKSITDFWRRWHMTLGTWFREYVYIPLGGNRKGRARQVLNILLVWLLTGIWHGADYPFLFWGLYFAALLILEKFLLGRYLARLPVWGQRIYTLVLVLVSWVIFSLDSGRAILSYLGAMLGRGGLGSGRDFYLLQNYGILLLILAVGCTPVPRRLAEKLCRRLGDRPWILETGFFAAVFFLCLVYLSADAYNPFLYFRF</sequence>
<feature type="transmembrane region" description="Helical" evidence="8">
    <location>
        <begin position="149"/>
        <end position="168"/>
    </location>
</feature>
<evidence type="ECO:0000313" key="9">
    <source>
        <dbReference type="EMBL" id="HIR92729.1"/>
    </source>
</evidence>
<evidence type="ECO:0000256" key="4">
    <source>
        <dbReference type="ARBA" id="ARBA00022692"/>
    </source>
</evidence>
<keyword evidence="3 7" id="KW-1003">Cell membrane</keyword>
<evidence type="ECO:0000256" key="7">
    <source>
        <dbReference type="PIRNR" id="PIRNR016636"/>
    </source>
</evidence>
<protein>
    <submittedName>
        <fullName evidence="9">MBOAT family protein</fullName>
    </submittedName>
</protein>
<dbReference type="InterPro" id="IPR004299">
    <property type="entry name" value="MBOAT_fam"/>
</dbReference>
<feature type="transmembrane region" description="Helical" evidence="8">
    <location>
        <begin position="363"/>
        <end position="386"/>
    </location>
</feature>
<feature type="transmembrane region" description="Helical" evidence="8">
    <location>
        <begin position="406"/>
        <end position="425"/>
    </location>
</feature>
<evidence type="ECO:0000313" key="10">
    <source>
        <dbReference type="Proteomes" id="UP000886841"/>
    </source>
</evidence>
<evidence type="ECO:0000256" key="2">
    <source>
        <dbReference type="ARBA" id="ARBA00010323"/>
    </source>
</evidence>
<dbReference type="Pfam" id="PF03062">
    <property type="entry name" value="MBOAT"/>
    <property type="match status" value="1"/>
</dbReference>
<dbReference type="PIRSF" id="PIRSF500217">
    <property type="entry name" value="AlgI"/>
    <property type="match status" value="1"/>
</dbReference>
<comment type="similarity">
    <text evidence="2 7">Belongs to the membrane-bound acyltransferase family.</text>
</comment>
<comment type="caution">
    <text evidence="9">The sequence shown here is derived from an EMBL/GenBank/DDBJ whole genome shotgun (WGS) entry which is preliminary data.</text>
</comment>
<reference evidence="9" key="1">
    <citation type="submission" date="2020-10" db="EMBL/GenBank/DDBJ databases">
        <authorList>
            <person name="Gilroy R."/>
        </authorList>
    </citation>
    <scope>NUCLEOTIDE SEQUENCE</scope>
    <source>
        <strain evidence="9">ChiSxjej1B13-7041</strain>
    </source>
</reference>
<dbReference type="Proteomes" id="UP000886841">
    <property type="component" value="Unassembled WGS sequence"/>
</dbReference>